<feature type="domain" description="TonB-dependent receptor-like beta-barrel" evidence="12">
    <location>
        <begin position="250"/>
        <end position="673"/>
    </location>
</feature>
<dbReference type="Gene3D" id="2.40.170.20">
    <property type="entry name" value="TonB-dependent receptor, beta-barrel domain"/>
    <property type="match status" value="1"/>
</dbReference>
<dbReference type="GO" id="GO:0015232">
    <property type="term" value="F:heme transmembrane transporter activity"/>
    <property type="evidence" value="ECO:0007669"/>
    <property type="project" value="InterPro"/>
</dbReference>
<dbReference type="CDD" id="cd01347">
    <property type="entry name" value="ligand_gated_channel"/>
    <property type="match status" value="1"/>
</dbReference>
<accession>A0A8J7SCG7</accession>
<evidence type="ECO:0000313" key="15">
    <source>
        <dbReference type="Proteomes" id="UP000655420"/>
    </source>
</evidence>
<dbReference type="Gene3D" id="2.170.130.10">
    <property type="entry name" value="TonB-dependent receptor, plug domain"/>
    <property type="match status" value="1"/>
</dbReference>
<evidence type="ECO:0000256" key="2">
    <source>
        <dbReference type="ARBA" id="ARBA00009810"/>
    </source>
</evidence>
<evidence type="ECO:0000259" key="13">
    <source>
        <dbReference type="Pfam" id="PF07715"/>
    </source>
</evidence>
<dbReference type="RefSeq" id="WP_200607134.1">
    <property type="nucleotide sequence ID" value="NZ_JAEHHL010000001.1"/>
</dbReference>
<dbReference type="PANTHER" id="PTHR30069">
    <property type="entry name" value="TONB-DEPENDENT OUTER MEMBRANE RECEPTOR"/>
    <property type="match status" value="1"/>
</dbReference>
<evidence type="ECO:0000256" key="5">
    <source>
        <dbReference type="ARBA" id="ARBA00022692"/>
    </source>
</evidence>
<keyword evidence="6" id="KW-0732">Signal</keyword>
<dbReference type="GO" id="GO:0009279">
    <property type="term" value="C:cell outer membrane"/>
    <property type="evidence" value="ECO:0007669"/>
    <property type="project" value="UniProtKB-SubCell"/>
</dbReference>
<dbReference type="InterPro" id="IPR037066">
    <property type="entry name" value="Plug_dom_sf"/>
</dbReference>
<dbReference type="InterPro" id="IPR000531">
    <property type="entry name" value="Beta-barrel_TonB"/>
</dbReference>
<dbReference type="SUPFAM" id="SSF56935">
    <property type="entry name" value="Porins"/>
    <property type="match status" value="1"/>
</dbReference>
<evidence type="ECO:0000256" key="9">
    <source>
        <dbReference type="ARBA" id="ARBA00023237"/>
    </source>
</evidence>
<organism evidence="14 15">
    <name type="scientific">Thermohalobaculum xanthum</name>
    <dbReference type="NCBI Taxonomy" id="2753746"/>
    <lineage>
        <taxon>Bacteria</taxon>
        <taxon>Pseudomonadati</taxon>
        <taxon>Pseudomonadota</taxon>
        <taxon>Alphaproteobacteria</taxon>
        <taxon>Rhodobacterales</taxon>
        <taxon>Paracoccaceae</taxon>
        <taxon>Thermohalobaculum</taxon>
    </lineage>
</organism>
<evidence type="ECO:0000313" key="14">
    <source>
        <dbReference type="EMBL" id="MBK0398251.1"/>
    </source>
</evidence>
<dbReference type="Pfam" id="PF00593">
    <property type="entry name" value="TonB_dep_Rec_b-barrel"/>
    <property type="match status" value="1"/>
</dbReference>
<dbReference type="PROSITE" id="PS52016">
    <property type="entry name" value="TONB_DEPENDENT_REC_3"/>
    <property type="match status" value="1"/>
</dbReference>
<protein>
    <submittedName>
        <fullName evidence="14">TonB-dependent hemoglobin/transferrin/lactoferrin family receptor</fullName>
    </submittedName>
</protein>
<dbReference type="EMBL" id="JAEHHL010000001">
    <property type="protein sequence ID" value="MBK0398251.1"/>
    <property type="molecule type" value="Genomic_DNA"/>
</dbReference>
<dbReference type="InterPro" id="IPR011276">
    <property type="entry name" value="TonB_haem/Hb_rcpt"/>
</dbReference>
<dbReference type="NCBIfam" id="TIGR01785">
    <property type="entry name" value="TonB-hemin"/>
    <property type="match status" value="1"/>
</dbReference>
<keyword evidence="4 10" id="KW-1134">Transmembrane beta strand</keyword>
<reference evidence="14" key="1">
    <citation type="submission" date="2020-12" db="EMBL/GenBank/DDBJ databases">
        <title>Bacterial taxonomy.</title>
        <authorList>
            <person name="Pan X."/>
        </authorList>
    </citation>
    <scope>NUCLEOTIDE SEQUENCE</scope>
    <source>
        <strain evidence="14">M0105</strain>
    </source>
</reference>
<dbReference type="GO" id="GO:0044718">
    <property type="term" value="P:siderophore transmembrane transport"/>
    <property type="evidence" value="ECO:0007669"/>
    <property type="project" value="TreeGrafter"/>
</dbReference>
<evidence type="ECO:0000256" key="3">
    <source>
        <dbReference type="ARBA" id="ARBA00022448"/>
    </source>
</evidence>
<dbReference type="NCBIfam" id="TIGR01786">
    <property type="entry name" value="TonB-hemlactrns"/>
    <property type="match status" value="1"/>
</dbReference>
<name>A0A8J7SCG7_9RHOB</name>
<dbReference type="GO" id="GO:0015344">
    <property type="term" value="F:siderophore uptake transmembrane transporter activity"/>
    <property type="evidence" value="ECO:0007669"/>
    <property type="project" value="TreeGrafter"/>
</dbReference>
<evidence type="ECO:0000256" key="4">
    <source>
        <dbReference type="ARBA" id="ARBA00022452"/>
    </source>
</evidence>
<feature type="domain" description="TonB-dependent receptor plug" evidence="13">
    <location>
        <begin position="58"/>
        <end position="162"/>
    </location>
</feature>
<keyword evidence="3 10" id="KW-0813">Transport</keyword>
<dbReference type="InterPro" id="IPR036942">
    <property type="entry name" value="Beta-barrel_TonB_sf"/>
</dbReference>
<dbReference type="InterPro" id="IPR010949">
    <property type="entry name" value="TonB_Hb/transfer/lactofer_rcpt"/>
</dbReference>
<keyword evidence="7 11" id="KW-0798">TonB box</keyword>
<keyword evidence="5 10" id="KW-0812">Transmembrane</keyword>
<evidence type="ECO:0000256" key="8">
    <source>
        <dbReference type="ARBA" id="ARBA00023136"/>
    </source>
</evidence>
<keyword evidence="9 10" id="KW-0998">Cell outer membrane</keyword>
<dbReference type="Pfam" id="PF07715">
    <property type="entry name" value="Plug"/>
    <property type="match status" value="1"/>
</dbReference>
<keyword evidence="8 10" id="KW-0472">Membrane</keyword>
<evidence type="ECO:0000256" key="7">
    <source>
        <dbReference type="ARBA" id="ARBA00023077"/>
    </source>
</evidence>
<evidence type="ECO:0000256" key="1">
    <source>
        <dbReference type="ARBA" id="ARBA00004571"/>
    </source>
</evidence>
<evidence type="ECO:0000256" key="11">
    <source>
        <dbReference type="RuleBase" id="RU003357"/>
    </source>
</evidence>
<dbReference type="AlphaFoldDB" id="A0A8J7SCG7"/>
<keyword evidence="14" id="KW-0675">Receptor</keyword>
<dbReference type="PANTHER" id="PTHR30069:SF41">
    <property type="entry name" value="HEME_HEMOPEXIN UTILIZATION PROTEIN C"/>
    <property type="match status" value="1"/>
</dbReference>
<proteinExistence type="inferred from homology"/>
<comment type="caution">
    <text evidence="14">The sequence shown here is derived from an EMBL/GenBank/DDBJ whole genome shotgun (WGS) entry which is preliminary data.</text>
</comment>
<evidence type="ECO:0000256" key="6">
    <source>
        <dbReference type="ARBA" id="ARBA00022729"/>
    </source>
</evidence>
<comment type="subcellular location">
    <subcellularLocation>
        <location evidence="1 10">Cell outer membrane</location>
        <topology evidence="1 10">Multi-pass membrane protein</topology>
    </subcellularLocation>
</comment>
<evidence type="ECO:0000259" key="12">
    <source>
        <dbReference type="Pfam" id="PF00593"/>
    </source>
</evidence>
<gene>
    <name evidence="14" type="ORF">H0I76_03535</name>
</gene>
<dbReference type="Proteomes" id="UP000655420">
    <property type="component" value="Unassembled WGS sequence"/>
</dbReference>
<dbReference type="InterPro" id="IPR039426">
    <property type="entry name" value="TonB-dep_rcpt-like"/>
</dbReference>
<sequence length="700" mass="75735">MRGSSSFRGIRHRSVVTLVAVGGAALTPGDMLAQEQSSDPLELSPIIVTAGSRDERDLLDTPNAVNIVGEEEVLRRQPSTYEELIGDQTGVTISGGPRAIAQEPNIRGFQDEQVAVRIDGARQNFNLDHRGRFFLDPDILKRVEILRGGSSTLYGSGALGGAILLESKDADDILMGDEGWGGRVKLGYSSQGDEFLTSATGAVRADAFDAIAFLAYRPMFSDIDDGNGDPILNSEIDTLNGLVKVGWQPSDAHRIELGYTHYSDNGDTPPNANAASTPETVVGRTLDYDSVRLGWDWAPTGSELVDLSVLAYYNDTRATEDRIADGRLDKTDYRTLGFEAVNRSRFDIGLPLRLTYGVETYRDRQEATRNGAPRPQAPDASVLFLAGFAQADIDVTETVTLTPGLRFDLFDLDPEGSYESRTEHQVSPRLGVSWRPVEPFQLYTNVARSFRAPSLTELYTDGVHFSVPGFSLGPGMAFTGNNVFVPAPDLDPERALEFEIGGRYDAPDFLGSGGRLSFSGNVYFSRVDDFVDTQVTFIDFSTGTFNPGTGLVEFDGTTRSENVDADLWGFEADVTYDAGLWFTGAGLTIPRGRNRSGGALASIPQDRLVLTAGVRPVGDVEIGGRATFADGQDDVPAGSLETPGYAVFDVFANWVPTSGPFEGATLAAGIDNLTDRQYRIHPNGLNQPGLTFKLGVSYDF</sequence>
<comment type="similarity">
    <text evidence="2 10 11">Belongs to the TonB-dependent receptor family.</text>
</comment>
<dbReference type="InterPro" id="IPR012910">
    <property type="entry name" value="Plug_dom"/>
</dbReference>
<evidence type="ECO:0000256" key="10">
    <source>
        <dbReference type="PROSITE-ProRule" id="PRU01360"/>
    </source>
</evidence>
<keyword evidence="15" id="KW-1185">Reference proteome</keyword>